<evidence type="ECO:0000313" key="6">
    <source>
        <dbReference type="EMBL" id="RCW64013.1"/>
    </source>
</evidence>
<dbReference type="InterPro" id="IPR050764">
    <property type="entry name" value="CbbQ/NirQ/NorQ/GpvN"/>
</dbReference>
<dbReference type="InterPro" id="IPR011704">
    <property type="entry name" value="ATPase_dyneun-rel_AAA"/>
</dbReference>
<evidence type="ECO:0000256" key="2">
    <source>
        <dbReference type="ARBA" id="ARBA00022741"/>
    </source>
</evidence>
<dbReference type="PANTHER" id="PTHR42759:SF1">
    <property type="entry name" value="MAGNESIUM-CHELATASE SUBUNIT CHLD"/>
    <property type="match status" value="1"/>
</dbReference>
<dbReference type="Pfam" id="PF07728">
    <property type="entry name" value="AAA_5"/>
    <property type="match status" value="1"/>
</dbReference>
<evidence type="ECO:0000256" key="1">
    <source>
        <dbReference type="ARBA" id="ARBA00009417"/>
    </source>
</evidence>
<organism evidence="6 7">
    <name type="scientific">Marinobacter nauticus</name>
    <name type="common">Marinobacter hydrocarbonoclasticus</name>
    <name type="synonym">Marinobacter aquaeolei</name>
    <dbReference type="NCBI Taxonomy" id="2743"/>
    <lineage>
        <taxon>Bacteria</taxon>
        <taxon>Pseudomonadati</taxon>
        <taxon>Pseudomonadota</taxon>
        <taxon>Gammaproteobacteria</taxon>
        <taxon>Pseudomonadales</taxon>
        <taxon>Marinobacteraceae</taxon>
        <taxon>Marinobacter</taxon>
    </lineage>
</organism>
<feature type="domain" description="ATPase dynein-related AAA" evidence="4">
    <location>
        <begin position="71"/>
        <end position="194"/>
    </location>
</feature>
<accession>A0A368X7S7</accession>
<evidence type="ECO:0000256" key="3">
    <source>
        <dbReference type="ARBA" id="ARBA00022840"/>
    </source>
</evidence>
<keyword evidence="3" id="KW-0067">ATP-binding</keyword>
<dbReference type="EMBL" id="QPJI01000016">
    <property type="protein sequence ID" value="RCW64013.1"/>
    <property type="molecule type" value="Genomic_DNA"/>
</dbReference>
<name>A0A368X7S7_MARNT</name>
<gene>
    <name evidence="6" type="ORF">DET61_11654</name>
</gene>
<keyword evidence="2" id="KW-0547">Nucleotide-binding</keyword>
<dbReference type="RefSeq" id="WP_114435132.1">
    <property type="nucleotide sequence ID" value="NZ_QPJI01000016.1"/>
</dbReference>
<dbReference type="GO" id="GO:0016887">
    <property type="term" value="F:ATP hydrolysis activity"/>
    <property type="evidence" value="ECO:0007669"/>
    <property type="project" value="InterPro"/>
</dbReference>
<protein>
    <submittedName>
        <fullName evidence="6">Cobaltochelatase CobS</fullName>
    </submittedName>
</protein>
<comment type="caution">
    <text evidence="6">The sequence shown here is derived from an EMBL/GenBank/DDBJ whole genome shotgun (WGS) entry which is preliminary data.</text>
</comment>
<dbReference type="Pfam" id="PF08406">
    <property type="entry name" value="CbbQ_C"/>
    <property type="match status" value="1"/>
</dbReference>
<feature type="domain" description="CbbQ/NirQ/NorQ C-terminal" evidence="5">
    <location>
        <begin position="227"/>
        <end position="318"/>
    </location>
</feature>
<comment type="similarity">
    <text evidence="1">Belongs to the CbbQ/NirQ/NorQ/GpvN family.</text>
</comment>
<dbReference type="SUPFAM" id="SSF52540">
    <property type="entry name" value="P-loop containing nucleoside triphosphate hydrolases"/>
    <property type="match status" value="1"/>
</dbReference>
<evidence type="ECO:0000259" key="4">
    <source>
        <dbReference type="Pfam" id="PF07728"/>
    </source>
</evidence>
<proteinExistence type="inferred from homology"/>
<dbReference type="InterPro" id="IPR013615">
    <property type="entry name" value="CbbQ_C"/>
</dbReference>
<dbReference type="PANTHER" id="PTHR42759">
    <property type="entry name" value="MOXR FAMILY PROTEIN"/>
    <property type="match status" value="1"/>
</dbReference>
<evidence type="ECO:0000259" key="5">
    <source>
        <dbReference type="Pfam" id="PF08406"/>
    </source>
</evidence>
<dbReference type="Proteomes" id="UP000253647">
    <property type="component" value="Unassembled WGS sequence"/>
</dbReference>
<evidence type="ECO:0000313" key="7">
    <source>
        <dbReference type="Proteomes" id="UP000253647"/>
    </source>
</evidence>
<dbReference type="Gene3D" id="3.40.50.300">
    <property type="entry name" value="P-loop containing nucleotide triphosphate hydrolases"/>
    <property type="match status" value="1"/>
</dbReference>
<reference evidence="6 7" key="1">
    <citation type="submission" date="2018-07" db="EMBL/GenBank/DDBJ databases">
        <title>Freshwater and sediment microbial communities from various areas in North America, analyzing microbe dynamics in response to fracking.</title>
        <authorList>
            <person name="Lamendella R."/>
        </authorList>
    </citation>
    <scope>NUCLEOTIDE SEQUENCE [LARGE SCALE GENOMIC DNA]</scope>
    <source>
        <strain evidence="6 7">105B</strain>
    </source>
</reference>
<sequence length="325" mass="36373">MSNSTVRQTIATPVAELFGIEAPLKVTAEKFADDTNVHIPKIDAHYVFRKEFVREVLAYIQRPHNDAMLAFGHTGTGKSSGFNQLLARLNYPTEEVTCFEDMRYTDLLGQFVMKADKPGEQPQMTWVDGPLTRAVRYGHALIINEWDLMEPGELAGLNDLLDGRPLMISQNGGEVIHPHPDFRLFATGNSAGAGDEMGHYQSVKTQNLAAMDRYRVIEVDYPDPEVEEGILARVAPKLSEDLRKGMVRVANEIRSLFKGECPEAQIAITMSTRVLRRWAMLTLDFKGAKNASAYALDIAMLRRADAEERQAVSRICKDVFGELWG</sequence>
<dbReference type="InterPro" id="IPR027417">
    <property type="entry name" value="P-loop_NTPase"/>
</dbReference>
<dbReference type="GO" id="GO:0005524">
    <property type="term" value="F:ATP binding"/>
    <property type="evidence" value="ECO:0007669"/>
    <property type="project" value="UniProtKB-KW"/>
</dbReference>
<dbReference type="AlphaFoldDB" id="A0A368X7S7"/>